<protein>
    <submittedName>
        <fullName evidence="11">Chemotaxis protein MotA</fullName>
    </submittedName>
</protein>
<dbReference type="InterPro" id="IPR002898">
    <property type="entry name" value="MotA_ExbB_proton_chnl"/>
</dbReference>
<dbReference type="InterPro" id="IPR000540">
    <property type="entry name" value="Flag_MotA_CS"/>
</dbReference>
<keyword evidence="6" id="KW-0283">Flagellar rotation</keyword>
<dbReference type="EMBL" id="JACDUS010000003">
    <property type="protein sequence ID" value="MBA2881306.1"/>
    <property type="molecule type" value="Genomic_DNA"/>
</dbReference>
<feature type="transmembrane region" description="Helical" evidence="9">
    <location>
        <begin position="35"/>
        <end position="52"/>
    </location>
</feature>
<dbReference type="GO" id="GO:0005886">
    <property type="term" value="C:plasma membrane"/>
    <property type="evidence" value="ECO:0007669"/>
    <property type="project" value="UniProtKB-SubCell"/>
</dbReference>
<keyword evidence="4" id="KW-1003">Cell membrane</keyword>
<name>A0A7W0C8U7_9BACT</name>
<evidence type="ECO:0000313" key="11">
    <source>
        <dbReference type="EMBL" id="MBA2881306.1"/>
    </source>
</evidence>
<dbReference type="GO" id="GO:0071978">
    <property type="term" value="P:bacterial-type flagellum-dependent swarming motility"/>
    <property type="evidence" value="ECO:0007669"/>
    <property type="project" value="InterPro"/>
</dbReference>
<feature type="transmembrane region" description="Helical" evidence="9">
    <location>
        <begin position="144"/>
        <end position="165"/>
    </location>
</feature>
<proteinExistence type="inferred from homology"/>
<keyword evidence="8 9" id="KW-0472">Membrane</keyword>
<feature type="domain" description="MotA/TolQ/ExbB proton channel" evidence="10">
    <location>
        <begin position="99"/>
        <end position="217"/>
    </location>
</feature>
<dbReference type="PANTHER" id="PTHR30433">
    <property type="entry name" value="CHEMOTAXIS PROTEIN MOTA"/>
    <property type="match status" value="1"/>
</dbReference>
<sequence>MDFSTLLGIVAAFGLMLMAIMSGSGIMVFVEPQSIMIVAGGTLGALLVHYPFGEVRRAFSVAQKTFFYKEVPPLQLIEQLTEFAGKARKEGLLSLQAMAKQVEDPFLVKGLQMAADGHEPEALEHMMVREIDYIRERHESGAEIFAALGTYAPAIGMVGTLIGLVQMLQSMDDPSTIGPAMAIALLTTFYGSVAANVIFLPMSGKLKTRSQHELLKKELIVEGMNSILAGENPRVMEQKLHAYLQPKDRQSVFQKKKKK</sequence>
<keyword evidence="12" id="KW-1185">Reference proteome</keyword>
<feature type="transmembrane region" description="Helical" evidence="9">
    <location>
        <begin position="177"/>
        <end position="200"/>
    </location>
</feature>
<evidence type="ECO:0000259" key="10">
    <source>
        <dbReference type="Pfam" id="PF01618"/>
    </source>
</evidence>
<keyword evidence="5 9" id="KW-0812">Transmembrane</keyword>
<accession>A0A7W0C8U7</accession>
<feature type="transmembrane region" description="Helical" evidence="9">
    <location>
        <begin position="7"/>
        <end position="29"/>
    </location>
</feature>
<organism evidence="11 12">
    <name type="scientific">Desulfosalsimonas propionicica</name>
    <dbReference type="NCBI Taxonomy" id="332175"/>
    <lineage>
        <taxon>Bacteria</taxon>
        <taxon>Pseudomonadati</taxon>
        <taxon>Thermodesulfobacteriota</taxon>
        <taxon>Desulfobacteria</taxon>
        <taxon>Desulfobacterales</taxon>
        <taxon>Desulfosalsimonadaceae</taxon>
        <taxon>Desulfosalsimonas</taxon>
    </lineage>
</organism>
<dbReference type="PROSITE" id="PS01307">
    <property type="entry name" value="MOTA"/>
    <property type="match status" value="1"/>
</dbReference>
<dbReference type="InterPro" id="IPR047055">
    <property type="entry name" value="MotA-like"/>
</dbReference>
<evidence type="ECO:0000256" key="7">
    <source>
        <dbReference type="ARBA" id="ARBA00022989"/>
    </source>
</evidence>
<dbReference type="Pfam" id="PF01618">
    <property type="entry name" value="MotA_ExbB"/>
    <property type="match status" value="1"/>
</dbReference>
<dbReference type="GO" id="GO:0006935">
    <property type="term" value="P:chemotaxis"/>
    <property type="evidence" value="ECO:0007669"/>
    <property type="project" value="InterPro"/>
</dbReference>
<dbReference type="AlphaFoldDB" id="A0A7W0C8U7"/>
<reference evidence="11 12" key="1">
    <citation type="submission" date="2020-07" db="EMBL/GenBank/DDBJ databases">
        <title>Genomic Encyclopedia of Type Strains, Phase IV (KMG-IV): sequencing the most valuable type-strain genomes for metagenomic binning, comparative biology and taxonomic classification.</title>
        <authorList>
            <person name="Goeker M."/>
        </authorList>
    </citation>
    <scope>NUCLEOTIDE SEQUENCE [LARGE SCALE GENOMIC DNA]</scope>
    <source>
        <strain evidence="11 12">DSM 17721</strain>
    </source>
</reference>
<evidence type="ECO:0000256" key="8">
    <source>
        <dbReference type="ARBA" id="ARBA00023136"/>
    </source>
</evidence>
<evidence type="ECO:0000313" key="12">
    <source>
        <dbReference type="Proteomes" id="UP000525298"/>
    </source>
</evidence>
<evidence type="ECO:0000256" key="9">
    <source>
        <dbReference type="SAM" id="Phobius"/>
    </source>
</evidence>
<evidence type="ECO:0000256" key="6">
    <source>
        <dbReference type="ARBA" id="ARBA00022779"/>
    </source>
</evidence>
<keyword evidence="3" id="KW-0813">Transport</keyword>
<evidence type="ECO:0000256" key="5">
    <source>
        <dbReference type="ARBA" id="ARBA00022692"/>
    </source>
</evidence>
<dbReference type="PANTHER" id="PTHR30433:SF2">
    <property type="entry name" value="MOTILITY PROTEIN A"/>
    <property type="match status" value="1"/>
</dbReference>
<gene>
    <name evidence="11" type="ORF">HNR65_001632</name>
</gene>
<evidence type="ECO:0000256" key="1">
    <source>
        <dbReference type="ARBA" id="ARBA00004651"/>
    </source>
</evidence>
<evidence type="ECO:0000256" key="4">
    <source>
        <dbReference type="ARBA" id="ARBA00022475"/>
    </source>
</evidence>
<comment type="caution">
    <text evidence="11">The sequence shown here is derived from an EMBL/GenBank/DDBJ whole genome shotgun (WGS) entry which is preliminary data.</text>
</comment>
<dbReference type="Proteomes" id="UP000525298">
    <property type="component" value="Unassembled WGS sequence"/>
</dbReference>
<dbReference type="RefSeq" id="WP_181550953.1">
    <property type="nucleotide sequence ID" value="NZ_JACDUS010000003.1"/>
</dbReference>
<comment type="subcellular location">
    <subcellularLocation>
        <location evidence="1">Cell membrane</location>
        <topology evidence="1">Multi-pass membrane protein</topology>
    </subcellularLocation>
</comment>
<evidence type="ECO:0000256" key="3">
    <source>
        <dbReference type="ARBA" id="ARBA00022448"/>
    </source>
</evidence>
<evidence type="ECO:0000256" key="2">
    <source>
        <dbReference type="ARBA" id="ARBA00008038"/>
    </source>
</evidence>
<comment type="similarity">
    <text evidence="2">Belongs to the MotA family.</text>
</comment>
<keyword evidence="7 9" id="KW-1133">Transmembrane helix</keyword>